<reference evidence="1 2" key="1">
    <citation type="journal article" date="2010" name="Nature">
        <title>Perigord black truffle genome uncovers evolutionary origins and mechanisms of symbiosis.</title>
        <authorList>
            <person name="Martin F."/>
            <person name="Kohler A."/>
            <person name="Murat C."/>
            <person name="Balestrini R."/>
            <person name="Coutinho P.M."/>
            <person name="Jaillon O."/>
            <person name="Montanini B."/>
            <person name="Morin E."/>
            <person name="Noel B."/>
            <person name="Percudani R."/>
            <person name="Porcel B."/>
            <person name="Rubini A."/>
            <person name="Amicucci A."/>
            <person name="Amselem J."/>
            <person name="Anthouard V."/>
            <person name="Arcioni S."/>
            <person name="Artiguenave F."/>
            <person name="Aury J.M."/>
            <person name="Ballario P."/>
            <person name="Bolchi A."/>
            <person name="Brenna A."/>
            <person name="Brun A."/>
            <person name="Buee M."/>
            <person name="Cantarel B."/>
            <person name="Chevalier G."/>
            <person name="Couloux A."/>
            <person name="Da Silva C."/>
            <person name="Denoeud F."/>
            <person name="Duplessis S."/>
            <person name="Ghignone S."/>
            <person name="Hilselberger B."/>
            <person name="Iotti M."/>
            <person name="Marcais B."/>
            <person name="Mello A."/>
            <person name="Miranda M."/>
            <person name="Pacioni G."/>
            <person name="Quesneville H."/>
            <person name="Riccioni C."/>
            <person name="Ruotolo R."/>
            <person name="Splivallo R."/>
            <person name="Stocchi V."/>
            <person name="Tisserant E."/>
            <person name="Viscomi A.R."/>
            <person name="Zambonelli A."/>
            <person name="Zampieri E."/>
            <person name="Henrissat B."/>
            <person name="Lebrun M.H."/>
            <person name="Paolocci F."/>
            <person name="Bonfante P."/>
            <person name="Ottonello S."/>
            <person name="Wincker P."/>
        </authorList>
    </citation>
    <scope>NUCLEOTIDE SEQUENCE [LARGE SCALE GENOMIC DNA]</scope>
    <source>
        <strain evidence="1 2">Mel28</strain>
    </source>
</reference>
<sequence>MMIYPIFVPLPLPGEQIPRPGATRKLIKSCLSKGWNRIQKDILPACKAKRCVGRFRPSLSEKDVSAKRNQVIRCGGKYIRL</sequence>
<accession>D5G8J9</accession>
<evidence type="ECO:0000313" key="2">
    <source>
        <dbReference type="Proteomes" id="UP000006911"/>
    </source>
</evidence>
<organism evidence="1 2">
    <name type="scientific">Tuber melanosporum (strain Mel28)</name>
    <name type="common">Perigord black truffle</name>
    <dbReference type="NCBI Taxonomy" id="656061"/>
    <lineage>
        <taxon>Eukaryota</taxon>
        <taxon>Fungi</taxon>
        <taxon>Dikarya</taxon>
        <taxon>Ascomycota</taxon>
        <taxon>Pezizomycotina</taxon>
        <taxon>Pezizomycetes</taxon>
        <taxon>Pezizales</taxon>
        <taxon>Tuberaceae</taxon>
        <taxon>Tuber</taxon>
    </lineage>
</organism>
<proteinExistence type="predicted"/>
<protein>
    <submittedName>
        <fullName evidence="1">(Perigord truffle) hypothetical protein</fullName>
    </submittedName>
</protein>
<name>D5G8J9_TUBMM</name>
<dbReference type="GeneID" id="9186236"/>
<dbReference type="HOGENOM" id="CLU_2575584_0_0_1"/>
<dbReference type="AlphaFoldDB" id="D5G8J9"/>
<dbReference type="RefSeq" id="XP_002836651.1">
    <property type="nucleotide sequence ID" value="XM_002836605.1"/>
</dbReference>
<evidence type="ECO:0000313" key="1">
    <source>
        <dbReference type="EMBL" id="CAZ80842.1"/>
    </source>
</evidence>
<gene>
    <name evidence="1" type="ORF">GSTUM_00002978001</name>
</gene>
<dbReference type="EMBL" id="FN430047">
    <property type="protein sequence ID" value="CAZ80842.1"/>
    <property type="molecule type" value="Genomic_DNA"/>
</dbReference>
<dbReference type="InParanoid" id="D5G8J9"/>
<dbReference type="Proteomes" id="UP000006911">
    <property type="component" value="Unassembled WGS sequence"/>
</dbReference>
<dbReference type="KEGG" id="tml:GSTUM_00002978001"/>
<keyword evidence="2" id="KW-1185">Reference proteome</keyword>